<accession>L7FFW6</accession>
<evidence type="ECO:0000313" key="2">
    <source>
        <dbReference type="Proteomes" id="UP000010931"/>
    </source>
</evidence>
<protein>
    <submittedName>
        <fullName evidence="1">Uncharacterized protein</fullName>
    </submittedName>
</protein>
<name>L7FFW6_STRT8</name>
<sequence length="51" mass="5998">PSPVRGEERDRKCSGRTHVTVRRQRRWRFPAGLLWNQDRAVEPLSGWIGNI</sequence>
<reference evidence="1 2" key="1">
    <citation type="journal article" date="2011" name="Plasmid">
        <title>Streptomyces turgidiscabies Car8 contains a modular pathogenicity island that shares virulence genes with other actinobacterial plant pathogens.</title>
        <authorList>
            <person name="Huguet-Tapia J.C."/>
            <person name="Badger J.H."/>
            <person name="Loria R."/>
            <person name="Pettis G.S."/>
        </authorList>
    </citation>
    <scope>NUCLEOTIDE SEQUENCE [LARGE SCALE GENOMIC DNA]</scope>
    <source>
        <strain evidence="1 2">Car8</strain>
    </source>
</reference>
<proteinExistence type="predicted"/>
<gene>
    <name evidence="1" type="ORF">STRTUCAR8_09895</name>
</gene>
<feature type="non-terminal residue" evidence="1">
    <location>
        <position position="1"/>
    </location>
</feature>
<comment type="caution">
    <text evidence="1">The sequence shown here is derived from an EMBL/GenBank/DDBJ whole genome shotgun (WGS) entry which is preliminary data.</text>
</comment>
<dbReference type="EMBL" id="AEJB01000093">
    <property type="protein sequence ID" value="ELP70298.1"/>
    <property type="molecule type" value="Genomic_DNA"/>
</dbReference>
<organism evidence="1 2">
    <name type="scientific">Streptomyces turgidiscabies (strain Car8)</name>
    <dbReference type="NCBI Taxonomy" id="698760"/>
    <lineage>
        <taxon>Bacteria</taxon>
        <taxon>Bacillati</taxon>
        <taxon>Actinomycetota</taxon>
        <taxon>Actinomycetes</taxon>
        <taxon>Kitasatosporales</taxon>
        <taxon>Streptomycetaceae</taxon>
        <taxon>Streptomyces</taxon>
    </lineage>
</organism>
<evidence type="ECO:0000313" key="1">
    <source>
        <dbReference type="EMBL" id="ELP70298.1"/>
    </source>
</evidence>
<dbReference type="AlphaFoldDB" id="L7FFW6"/>
<keyword evidence="2" id="KW-1185">Reference proteome</keyword>
<dbReference type="Proteomes" id="UP000010931">
    <property type="component" value="Unassembled WGS sequence"/>
</dbReference>